<dbReference type="EMBL" id="FNRA01000007">
    <property type="protein sequence ID" value="SEA94678.1"/>
    <property type="molecule type" value="Genomic_DNA"/>
</dbReference>
<gene>
    <name evidence="2" type="ORF">SAMN05443550_107116</name>
</gene>
<keyword evidence="3" id="KW-1185">Reference proteome</keyword>
<feature type="transmembrane region" description="Helical" evidence="1">
    <location>
        <begin position="45"/>
        <end position="66"/>
    </location>
</feature>
<dbReference type="NCBIfam" id="NF047658">
    <property type="entry name" value="HYC_CC_PP"/>
    <property type="match status" value="1"/>
</dbReference>
<reference evidence="2 3" key="1">
    <citation type="submission" date="2016-10" db="EMBL/GenBank/DDBJ databases">
        <authorList>
            <person name="de Groot N.N."/>
        </authorList>
    </citation>
    <scope>NUCLEOTIDE SEQUENCE [LARGE SCALE GENOMIC DNA]</scope>
    <source>
        <strain evidence="2 3">DSM 19033</strain>
    </source>
</reference>
<protein>
    <submittedName>
        <fullName evidence="2">Uncharacterized protein</fullName>
    </submittedName>
</protein>
<feature type="transmembrane region" description="Helical" evidence="1">
    <location>
        <begin position="6"/>
        <end position="24"/>
    </location>
</feature>
<dbReference type="InterPro" id="IPR058060">
    <property type="entry name" value="HYC_CC_PP"/>
</dbReference>
<keyword evidence="1" id="KW-0812">Transmembrane</keyword>
<evidence type="ECO:0000313" key="3">
    <source>
        <dbReference type="Proteomes" id="UP000198850"/>
    </source>
</evidence>
<sequence>MLFVAKLRIVILINLLLILSWLLIHRTAGHTCKPLNVQMKLIQKIALGLCAFYLISVIGVALSLHFCGDTLSSVHFTQTAQCKDCKSEKKTAETNHCCKNTAVEAKIKDSHQSGSGISLPKNFSIQLFLFPVLSTVLERILPQLFSRAENKAPPFSARFSLYAYHCVFRN</sequence>
<keyword evidence="1" id="KW-1133">Transmembrane helix</keyword>
<proteinExistence type="predicted"/>
<keyword evidence="1" id="KW-0472">Membrane</keyword>
<dbReference type="InterPro" id="IPR058512">
    <property type="entry name" value="DUF8199"/>
</dbReference>
<evidence type="ECO:0000313" key="2">
    <source>
        <dbReference type="EMBL" id="SEA94678.1"/>
    </source>
</evidence>
<dbReference type="Proteomes" id="UP000198850">
    <property type="component" value="Unassembled WGS sequence"/>
</dbReference>
<organism evidence="2 3">
    <name type="scientific">Pedobacter hartonius</name>
    <dbReference type="NCBI Taxonomy" id="425514"/>
    <lineage>
        <taxon>Bacteria</taxon>
        <taxon>Pseudomonadati</taxon>
        <taxon>Bacteroidota</taxon>
        <taxon>Sphingobacteriia</taxon>
        <taxon>Sphingobacteriales</taxon>
        <taxon>Sphingobacteriaceae</taxon>
        <taxon>Pedobacter</taxon>
    </lineage>
</organism>
<dbReference type="Pfam" id="PF26622">
    <property type="entry name" value="DUF8199"/>
    <property type="match status" value="1"/>
</dbReference>
<name>A0A1H4FD48_9SPHI</name>
<evidence type="ECO:0000256" key="1">
    <source>
        <dbReference type="SAM" id="Phobius"/>
    </source>
</evidence>
<dbReference type="AlphaFoldDB" id="A0A1H4FD48"/>
<dbReference type="STRING" id="425514.SAMN05443550_107116"/>
<accession>A0A1H4FD48</accession>